<gene>
    <name evidence="8" type="ORF">NAEGRDRAFT_64490</name>
</gene>
<feature type="active site" evidence="5 6">
    <location>
        <position position="266"/>
    </location>
</feature>
<evidence type="ECO:0000256" key="5">
    <source>
        <dbReference type="PIRSR" id="PIRSR622684-1"/>
    </source>
</evidence>
<dbReference type="EMBL" id="GG738854">
    <property type="protein sequence ID" value="EFC47601.1"/>
    <property type="molecule type" value="Genomic_DNA"/>
</dbReference>
<dbReference type="Proteomes" id="UP000006671">
    <property type="component" value="Unassembled WGS sequence"/>
</dbReference>
<evidence type="ECO:0000256" key="2">
    <source>
        <dbReference type="ARBA" id="ARBA00022670"/>
    </source>
</evidence>
<dbReference type="RefSeq" id="XP_002680345.1">
    <property type="nucleotide sequence ID" value="XM_002680299.1"/>
</dbReference>
<dbReference type="SMART" id="SM00720">
    <property type="entry name" value="calpain_III"/>
    <property type="match status" value="2"/>
</dbReference>
<dbReference type="InterPro" id="IPR038765">
    <property type="entry name" value="Papain-like_cys_pep_sf"/>
</dbReference>
<evidence type="ECO:0000313" key="9">
    <source>
        <dbReference type="Proteomes" id="UP000006671"/>
    </source>
</evidence>
<proteinExistence type="inferred from homology"/>
<dbReference type="eggNOG" id="KOG0045">
    <property type="taxonomic scope" value="Eukaryota"/>
</dbReference>
<dbReference type="VEuPathDB" id="AmoebaDB:NAEGRDRAFT_64490"/>
<organism evidence="9">
    <name type="scientific">Naegleria gruberi</name>
    <name type="common">Amoeba</name>
    <dbReference type="NCBI Taxonomy" id="5762"/>
    <lineage>
        <taxon>Eukaryota</taxon>
        <taxon>Discoba</taxon>
        <taxon>Heterolobosea</taxon>
        <taxon>Tetramitia</taxon>
        <taxon>Eutetramitia</taxon>
        <taxon>Vahlkampfiidae</taxon>
        <taxon>Naegleria</taxon>
    </lineage>
</organism>
<dbReference type="InterPro" id="IPR022683">
    <property type="entry name" value="Calpain_III"/>
</dbReference>
<dbReference type="PRINTS" id="PR00704">
    <property type="entry name" value="CALPAIN"/>
</dbReference>
<dbReference type="AlphaFoldDB" id="D2V6M1"/>
<keyword evidence="2 6" id="KW-0645">Protease</keyword>
<dbReference type="InterPro" id="IPR036213">
    <property type="entry name" value="Calpain_III_sf"/>
</dbReference>
<comment type="similarity">
    <text evidence="1">Belongs to the peptidase C2 family.</text>
</comment>
<dbReference type="PROSITE" id="PS50203">
    <property type="entry name" value="CALPAIN_CAT"/>
    <property type="match status" value="1"/>
</dbReference>
<dbReference type="GO" id="GO:0004198">
    <property type="term" value="F:calcium-dependent cysteine-type endopeptidase activity"/>
    <property type="evidence" value="ECO:0007669"/>
    <property type="project" value="InterPro"/>
</dbReference>
<keyword evidence="3 6" id="KW-0378">Hydrolase</keyword>
<reference evidence="8 9" key="1">
    <citation type="journal article" date="2010" name="Cell">
        <title>The genome of Naegleria gruberi illuminates early eukaryotic versatility.</title>
        <authorList>
            <person name="Fritz-Laylin L.K."/>
            <person name="Prochnik S.E."/>
            <person name="Ginger M.L."/>
            <person name="Dacks J.B."/>
            <person name="Carpenter M.L."/>
            <person name="Field M.C."/>
            <person name="Kuo A."/>
            <person name="Paredez A."/>
            <person name="Chapman J."/>
            <person name="Pham J."/>
            <person name="Shu S."/>
            <person name="Neupane R."/>
            <person name="Cipriano M."/>
            <person name="Mancuso J."/>
            <person name="Tu H."/>
            <person name="Salamov A."/>
            <person name="Lindquist E."/>
            <person name="Shapiro H."/>
            <person name="Lucas S."/>
            <person name="Grigoriev I.V."/>
            <person name="Cande W.Z."/>
            <person name="Fulton C."/>
            <person name="Rokhsar D.S."/>
            <person name="Dawson S.C."/>
        </authorList>
    </citation>
    <scope>NUCLEOTIDE SEQUENCE [LARGE SCALE GENOMIC DNA]</scope>
    <source>
        <strain evidence="8 9">NEG-M</strain>
    </source>
</reference>
<dbReference type="GO" id="GO:0006508">
    <property type="term" value="P:proteolysis"/>
    <property type="evidence" value="ECO:0007669"/>
    <property type="project" value="UniProtKB-KW"/>
</dbReference>
<dbReference type="Pfam" id="PF01067">
    <property type="entry name" value="Calpain_III"/>
    <property type="match status" value="3"/>
</dbReference>
<dbReference type="PANTHER" id="PTHR10183:SF379">
    <property type="entry name" value="CALPAIN-5"/>
    <property type="match status" value="1"/>
</dbReference>
<dbReference type="OrthoDB" id="424753at2759"/>
<dbReference type="PANTHER" id="PTHR10183">
    <property type="entry name" value="CALPAIN"/>
    <property type="match status" value="1"/>
</dbReference>
<keyword evidence="9" id="KW-1185">Reference proteome</keyword>
<name>D2V6M1_NAEGR</name>
<sequence>MPFNPKDHEIPEAPPLDTFKTEIDTATEPFEDLEFPAETISVYKPNQKPPPGAARIKKWLRPHQVNGAVNPELFVDDVNVLDVQQGGLGDCWFIGSLCILADSRHRIEQLIVSKPETKERGKYSFRFFRDGQWKNVSIDDRLPCDLKGNLVFAKSTNPNEFWVPLLEKAYAKFMGSYASLEGGFTRNALVDMTGGFSEVMDMKKKTVLDVWNYVSKRTQQATLIGASSSSTTGETGIGSTGLMAGHAYAVIDCFEVADVKLIRLKNPWANGEWKGAWADNAAEWKNSPKVAEVVKPSFADDGTFHMTIEDFCKYFTTLDVCRLINYPVNPDTPAVVEWKCQTRLGNWNGEGLFTANTKVSRRGPQFTFTLQETSDVIISLTLHSSKYLSDVKDKDFPIGFHVMKSDENKDRCFFVKPASIMFKSTFEYSRENSMKYNQLAAGNYLICPSVYFKDKVGSFVIRTFIRSSCKGFNVELLPGEEEYYHYVAKESQWDFLSAGGCMNSWRWIKNPQFLLTLKSNESKKLRVRVGVEQVSDQPEFTGMYILQANDKNPTKPIYENKEAAKPLQFINRADNISDDAFDLETNKNYVLIPTTFKTGIEMKFTTKAFIQKPPGPPVTVDLIPLTDSIFKRKYLECEWTKETAGGCPNNKETFWKNPKVMISAAKDCEVDILLCQEEKDGKLAGVGFHVFKGEMRSACQCAKTNSWGFNRVAALTISLQANIAYYILPSTYNAGDERKFTIVAVHSSDVKLGLL</sequence>
<dbReference type="InterPro" id="IPR022684">
    <property type="entry name" value="Calpain_cysteine_protease"/>
</dbReference>
<dbReference type="Gene3D" id="2.60.120.380">
    <property type="match status" value="3"/>
</dbReference>
<evidence type="ECO:0000256" key="4">
    <source>
        <dbReference type="ARBA" id="ARBA00022807"/>
    </source>
</evidence>
<evidence type="ECO:0000313" key="8">
    <source>
        <dbReference type="EMBL" id="EFC47601.1"/>
    </source>
</evidence>
<evidence type="ECO:0000259" key="7">
    <source>
        <dbReference type="PROSITE" id="PS50203"/>
    </source>
</evidence>
<dbReference type="SUPFAM" id="SSF49758">
    <property type="entry name" value="Calpain large subunit, middle domain (domain III)"/>
    <property type="match status" value="3"/>
</dbReference>
<protein>
    <submittedName>
        <fullName evidence="8">Predicted protein</fullName>
    </submittedName>
</protein>
<feature type="active site" evidence="5 6">
    <location>
        <position position="246"/>
    </location>
</feature>
<feature type="domain" description="Calpain catalytic" evidence="7">
    <location>
        <begin position="29"/>
        <end position="324"/>
    </location>
</feature>
<dbReference type="SUPFAM" id="SSF54001">
    <property type="entry name" value="Cysteine proteinases"/>
    <property type="match status" value="1"/>
</dbReference>
<dbReference type="InParanoid" id="D2V6M1"/>
<keyword evidence="4 6" id="KW-0788">Thiol protease</keyword>
<evidence type="ECO:0000256" key="6">
    <source>
        <dbReference type="PROSITE-ProRule" id="PRU00239"/>
    </source>
</evidence>
<dbReference type="InterPro" id="IPR022682">
    <property type="entry name" value="Calpain_domain_III"/>
</dbReference>
<evidence type="ECO:0000256" key="1">
    <source>
        <dbReference type="ARBA" id="ARBA00007623"/>
    </source>
</evidence>
<dbReference type="GeneID" id="8849095"/>
<evidence type="ECO:0000256" key="3">
    <source>
        <dbReference type="ARBA" id="ARBA00022801"/>
    </source>
</evidence>
<dbReference type="STRING" id="5762.D2V6M1"/>
<accession>D2V6M1</accession>
<feature type="active site" evidence="5 6">
    <location>
        <position position="91"/>
    </location>
</feature>
<dbReference type="Pfam" id="PF00648">
    <property type="entry name" value="Peptidase_C2"/>
    <property type="match status" value="1"/>
</dbReference>
<dbReference type="OMA" id="FFRDGQW"/>
<dbReference type="CDD" id="cd00044">
    <property type="entry name" value="CysPc"/>
    <property type="match status" value="1"/>
</dbReference>
<dbReference type="SMART" id="SM00230">
    <property type="entry name" value="CysPc"/>
    <property type="match status" value="1"/>
</dbReference>
<dbReference type="KEGG" id="ngr:NAEGRDRAFT_64490"/>
<dbReference type="Gene3D" id="3.90.70.10">
    <property type="entry name" value="Cysteine proteinases"/>
    <property type="match status" value="1"/>
</dbReference>
<dbReference type="InterPro" id="IPR001300">
    <property type="entry name" value="Peptidase_C2_calpain_cat"/>
</dbReference>